<reference evidence="2" key="1">
    <citation type="journal article" date="2011" name="J. Bacteriol.">
        <title>Genome sequences of eight morphologically diverse alphaproteobacteria.</title>
        <authorList>
            <consortium name="US DOE Joint Genome Institute"/>
            <person name="Brown P.J."/>
            <person name="Kysela D.T."/>
            <person name="Buechlein A."/>
            <person name="Hemmerich C."/>
            <person name="Brun Y.V."/>
        </authorList>
    </citation>
    <scope>NUCLEOTIDE SEQUENCE [LARGE SCALE GENOMIC DNA]</scope>
    <source>
        <strain evidence="2">ATCC 51888 / DSM 1869 / NCIB 11706 / TK 0415</strain>
    </source>
</reference>
<name>D8JUU7_HYPDA</name>
<protein>
    <submittedName>
        <fullName evidence="1">Uncharacterized protein</fullName>
    </submittedName>
</protein>
<dbReference type="EMBL" id="CP002083">
    <property type="protein sequence ID" value="ADJ22763.1"/>
    <property type="molecule type" value="Genomic_DNA"/>
</dbReference>
<dbReference type="Proteomes" id="UP000002033">
    <property type="component" value="Chromosome"/>
</dbReference>
<dbReference type="HOGENOM" id="CLU_1336005_0_0_5"/>
<sequence>MDQVELRRLSRLRFIDPELVLPELNKLRCELVQRDVPWSVKNLRTHGLKRSRELWTACIFAHGMREILRTKIYVADDEGGDHDFVCYWDAPETGNICPVQLKEVVPQELNSNSSVQSIVDSIAKKRNYRKRTLAIKLTREGNFNPSTLDLSKLETESVWVFGAVSADQTQWVIWGDLLQSNHGTSFNLPV</sequence>
<dbReference type="STRING" id="582899.Hden_0949"/>
<evidence type="ECO:0000313" key="1">
    <source>
        <dbReference type="EMBL" id="ADJ22763.1"/>
    </source>
</evidence>
<dbReference type="AlphaFoldDB" id="D8JUU7"/>
<proteinExistence type="predicted"/>
<gene>
    <name evidence="1" type="ordered locus">Hden_0949</name>
</gene>
<keyword evidence="2" id="KW-1185">Reference proteome</keyword>
<evidence type="ECO:0000313" key="2">
    <source>
        <dbReference type="Proteomes" id="UP000002033"/>
    </source>
</evidence>
<organism evidence="1 2">
    <name type="scientific">Hyphomicrobium denitrificans (strain ATCC 51888 / DSM 1869 / NCIMB 11706 / TK 0415)</name>
    <dbReference type="NCBI Taxonomy" id="582899"/>
    <lineage>
        <taxon>Bacteria</taxon>
        <taxon>Pseudomonadati</taxon>
        <taxon>Pseudomonadota</taxon>
        <taxon>Alphaproteobacteria</taxon>
        <taxon>Hyphomicrobiales</taxon>
        <taxon>Hyphomicrobiaceae</taxon>
        <taxon>Hyphomicrobium</taxon>
    </lineage>
</organism>
<dbReference type="KEGG" id="hdn:Hden_0949"/>
<dbReference type="eggNOG" id="ENOG503394N">
    <property type="taxonomic scope" value="Bacteria"/>
</dbReference>
<accession>D8JUU7</accession>